<dbReference type="AlphaFoldDB" id="A0A452SWN7"/>
<dbReference type="InterPro" id="IPR027231">
    <property type="entry name" value="Semaphorin"/>
</dbReference>
<dbReference type="InterPro" id="IPR016201">
    <property type="entry name" value="PSI"/>
</dbReference>
<dbReference type="PANTHER" id="PTHR11036">
    <property type="entry name" value="SEMAPHORIN"/>
    <property type="match status" value="1"/>
</dbReference>
<gene>
    <name evidence="7" type="primary">SEMA3F</name>
</gene>
<dbReference type="PANTHER" id="PTHR11036:SF27">
    <property type="entry name" value="SEMAPHORIN-3F"/>
    <property type="match status" value="1"/>
</dbReference>
<dbReference type="GO" id="GO:0005615">
    <property type="term" value="C:extracellular space"/>
    <property type="evidence" value="ECO:0007669"/>
    <property type="project" value="TreeGrafter"/>
</dbReference>
<dbReference type="Ensembl" id="ENSUAMT00000041673.1">
    <property type="protein sequence ID" value="ENSUAMP00000037437.1"/>
    <property type="gene ID" value="ENSUAMG00000028349.1"/>
</dbReference>
<dbReference type="Proteomes" id="UP000291022">
    <property type="component" value="Unassembled WGS sequence"/>
</dbReference>
<evidence type="ECO:0000313" key="7">
    <source>
        <dbReference type="Ensembl" id="ENSUAMP00000037437.1"/>
    </source>
</evidence>
<feature type="signal peptide" evidence="5">
    <location>
        <begin position="1"/>
        <end position="18"/>
    </location>
</feature>
<dbReference type="GO" id="GO:0005886">
    <property type="term" value="C:plasma membrane"/>
    <property type="evidence" value="ECO:0007669"/>
    <property type="project" value="TreeGrafter"/>
</dbReference>
<evidence type="ECO:0000256" key="3">
    <source>
        <dbReference type="PROSITE-ProRule" id="PRU00352"/>
    </source>
</evidence>
<dbReference type="GO" id="GO:0001755">
    <property type="term" value="P:neural crest cell migration"/>
    <property type="evidence" value="ECO:0007669"/>
    <property type="project" value="TreeGrafter"/>
</dbReference>
<organism evidence="7 8">
    <name type="scientific">Ursus americanus</name>
    <name type="common">American black bear</name>
    <name type="synonym">Euarctos americanus</name>
    <dbReference type="NCBI Taxonomy" id="9643"/>
    <lineage>
        <taxon>Eukaryota</taxon>
        <taxon>Metazoa</taxon>
        <taxon>Chordata</taxon>
        <taxon>Craniata</taxon>
        <taxon>Vertebrata</taxon>
        <taxon>Euteleostomi</taxon>
        <taxon>Mammalia</taxon>
        <taxon>Eutheria</taxon>
        <taxon>Laurasiatheria</taxon>
        <taxon>Carnivora</taxon>
        <taxon>Caniformia</taxon>
        <taxon>Ursidae</taxon>
        <taxon>Ursus</taxon>
    </lineage>
</organism>
<comment type="caution">
    <text evidence="3">Lacks conserved residue(s) required for the propagation of feature annotation.</text>
</comment>
<evidence type="ECO:0000256" key="4">
    <source>
        <dbReference type="SAM" id="MobiDB-lite"/>
    </source>
</evidence>
<accession>A0A452SWN7</accession>
<feature type="domain" description="Sema" evidence="6">
    <location>
        <begin position="32"/>
        <end position="515"/>
    </location>
</feature>
<dbReference type="Pfam" id="PF01403">
    <property type="entry name" value="Sema"/>
    <property type="match status" value="1"/>
</dbReference>
<sequence>MPVAGLLLWASLLTGAWPATPTQDHFLPATPRVRLSFKELKATGTAHFFNFLLNTTDYRILLKDEDHDRMYVGSKDYVLSLDLHDINREPLIIHWAASPQRIEECVLSGKDGNGECGNFVRLIQPWNRTHLYVCGTGAYNPMCTYVNRGRRAQDYIFYLEPERLESGKGKCPYDPKLDTASALINEELYAGVYIDFMGTDAAIFRTLGKQTAMRTDQYNSRWLNDPSFIHAELIPDSAERNDDKLYFFFRERSAEAAQSPAVYARIGRICLNDDGGHCCLVNKWSTFLKARLVCSVPGEDGIETHFDELQDVFVQQTQDVRNPVIYAVFTSSGSVFRGSAVCVYSMADIRMVFNGPFAHKEGPNYQWMPFSGKMPYPRPGTCPGGTFTPSMKSTKDYPDEVINFMRSHPLMYQAVYPLQRRPLVVRTGAPYRLTTVAVDQVDAADGRYEVLFLGTDRGTVQKVIVLPKDDQEMEELMLEEVEVFKDPAPVKTMTISSKRQQLYVASAVGVTHLSLHRCQAYGAACADCCLARDPYCAWDGQACSRYTASSKRWGPRTPRVLSWGFGGRCNTTLGVMDGTAPWSLEGTGTWGGEASLKILDQELSSSRRSRRQDVRHGNPIRQCRGFNSNGECAEPDPWALLTVPRSCSQGPPREGLSHDPGG</sequence>
<dbReference type="GO" id="GO:0030335">
    <property type="term" value="P:positive regulation of cell migration"/>
    <property type="evidence" value="ECO:0007669"/>
    <property type="project" value="TreeGrafter"/>
</dbReference>
<evidence type="ECO:0000313" key="8">
    <source>
        <dbReference type="Proteomes" id="UP000291022"/>
    </source>
</evidence>
<dbReference type="Gene3D" id="3.30.1680.10">
    <property type="entry name" value="ligand-binding face of the semaphorins, domain 2"/>
    <property type="match status" value="1"/>
</dbReference>
<evidence type="ECO:0000259" key="6">
    <source>
        <dbReference type="PROSITE" id="PS51004"/>
    </source>
</evidence>
<dbReference type="CDD" id="cd11254">
    <property type="entry name" value="Sema_3F"/>
    <property type="match status" value="1"/>
</dbReference>
<feature type="chain" id="PRO_5019076462" evidence="5">
    <location>
        <begin position="19"/>
        <end position="662"/>
    </location>
</feature>
<dbReference type="SUPFAM" id="SSF103575">
    <property type="entry name" value="Plexin repeat"/>
    <property type="match status" value="1"/>
</dbReference>
<dbReference type="SUPFAM" id="SSF101912">
    <property type="entry name" value="Sema domain"/>
    <property type="match status" value="1"/>
</dbReference>
<evidence type="ECO:0000256" key="1">
    <source>
        <dbReference type="ARBA" id="ARBA00023157"/>
    </source>
</evidence>
<reference evidence="7" key="2">
    <citation type="submission" date="2025-08" db="UniProtKB">
        <authorList>
            <consortium name="Ensembl"/>
        </authorList>
    </citation>
    <scope>IDENTIFICATION</scope>
</reference>
<dbReference type="GO" id="GO:0030215">
    <property type="term" value="F:semaphorin receptor binding"/>
    <property type="evidence" value="ECO:0007669"/>
    <property type="project" value="InterPro"/>
</dbReference>
<evidence type="ECO:0000256" key="2">
    <source>
        <dbReference type="ARBA" id="ARBA00023180"/>
    </source>
</evidence>
<dbReference type="STRING" id="9643.ENSUAMP00000037437"/>
<name>A0A452SWN7_URSAM</name>
<reference evidence="7" key="3">
    <citation type="submission" date="2025-09" db="UniProtKB">
        <authorList>
            <consortium name="Ensembl"/>
        </authorList>
    </citation>
    <scope>IDENTIFICATION</scope>
</reference>
<dbReference type="GO" id="GO:0007411">
    <property type="term" value="P:axon guidance"/>
    <property type="evidence" value="ECO:0007669"/>
    <property type="project" value="Ensembl"/>
</dbReference>
<keyword evidence="8" id="KW-1185">Reference proteome</keyword>
<dbReference type="SMART" id="SM00630">
    <property type="entry name" value="Sema"/>
    <property type="match status" value="1"/>
</dbReference>
<keyword evidence="5" id="KW-0732">Signal</keyword>
<keyword evidence="2" id="KW-0325">Glycoprotein</keyword>
<feature type="region of interest" description="Disordered" evidence="4">
    <location>
        <begin position="643"/>
        <end position="662"/>
    </location>
</feature>
<evidence type="ECO:0000256" key="5">
    <source>
        <dbReference type="SAM" id="SignalP"/>
    </source>
</evidence>
<keyword evidence="1" id="KW-1015">Disulfide bond</keyword>
<dbReference type="InterPro" id="IPR036352">
    <property type="entry name" value="Semap_dom_sf"/>
</dbReference>
<dbReference type="InterPro" id="IPR001627">
    <property type="entry name" value="Semap_dom"/>
</dbReference>
<proteinExistence type="predicted"/>
<reference evidence="8" key="1">
    <citation type="submission" date="2016-06" db="EMBL/GenBank/DDBJ databases">
        <title>De novo assembly and RNA-Seq shows season-dependent expression and editing in black bear kidneys.</title>
        <authorList>
            <person name="Korstanje R."/>
            <person name="Srivastava A."/>
            <person name="Sarsani V.K."/>
            <person name="Sheehan S.M."/>
            <person name="Seger R.L."/>
            <person name="Barter M.E."/>
            <person name="Lindqvist C."/>
            <person name="Brody L.C."/>
            <person name="Mullikin J.C."/>
        </authorList>
    </citation>
    <scope>NUCLEOTIDE SEQUENCE [LARGE SCALE GENOMIC DNA]</scope>
</reference>
<dbReference type="FunFam" id="2.130.10.10:FF:000052">
    <property type="entry name" value="semaphorin-3F isoform X2"/>
    <property type="match status" value="1"/>
</dbReference>
<dbReference type="Gene3D" id="2.130.10.10">
    <property type="entry name" value="YVTN repeat-like/Quinoprotein amine dehydrogenase"/>
    <property type="match status" value="1"/>
</dbReference>
<dbReference type="GeneTree" id="ENSGT00940000156703"/>
<protein>
    <submittedName>
        <fullName evidence="7">Semaphorin 3F</fullName>
    </submittedName>
</protein>
<dbReference type="InterPro" id="IPR015943">
    <property type="entry name" value="WD40/YVTN_repeat-like_dom_sf"/>
</dbReference>
<dbReference type="PROSITE" id="PS51004">
    <property type="entry name" value="SEMA"/>
    <property type="match status" value="1"/>
</dbReference>
<dbReference type="SMART" id="SM00423">
    <property type="entry name" value="PSI"/>
    <property type="match status" value="1"/>
</dbReference>
<dbReference type="GO" id="GO:0045499">
    <property type="term" value="F:chemorepellent activity"/>
    <property type="evidence" value="ECO:0007669"/>
    <property type="project" value="Ensembl"/>
</dbReference>
<dbReference type="GO" id="GO:0071526">
    <property type="term" value="P:semaphorin-plexin signaling pathway"/>
    <property type="evidence" value="ECO:0007669"/>
    <property type="project" value="TreeGrafter"/>
</dbReference>